<dbReference type="InterPro" id="IPR005491">
    <property type="entry name" value="ENT_dom"/>
</dbReference>
<dbReference type="InterPro" id="IPR014002">
    <property type="entry name" value="Agenet_dom_plant"/>
</dbReference>
<dbReference type="EMBL" id="JABCRI010000009">
    <property type="protein sequence ID" value="KAF8400695.1"/>
    <property type="molecule type" value="Genomic_DNA"/>
</dbReference>
<dbReference type="Pfam" id="PF03735">
    <property type="entry name" value="ENT"/>
    <property type="match status" value="1"/>
</dbReference>
<protein>
    <recommendedName>
        <fullName evidence="3">ENT domain-containing protein</fullName>
    </recommendedName>
</protein>
<dbReference type="InterPro" id="IPR008395">
    <property type="entry name" value="Agenet-like_dom"/>
</dbReference>
<dbReference type="OrthoDB" id="663550at2759"/>
<dbReference type="Proteomes" id="UP000655225">
    <property type="component" value="Unassembled WGS sequence"/>
</dbReference>
<name>A0A834Z7D9_TETSI</name>
<dbReference type="SUPFAM" id="SSF158639">
    <property type="entry name" value="ENT-like"/>
    <property type="match status" value="1"/>
</dbReference>
<dbReference type="AlphaFoldDB" id="A0A834Z7D9"/>
<evidence type="ECO:0000259" key="3">
    <source>
        <dbReference type="PROSITE" id="PS51138"/>
    </source>
</evidence>
<accession>A0A834Z7D9</accession>
<dbReference type="SMART" id="SM01191">
    <property type="entry name" value="ENT"/>
    <property type="match status" value="1"/>
</dbReference>
<dbReference type="OMA" id="DNEWIMI"/>
<feature type="domain" description="ENT" evidence="3">
    <location>
        <begin position="350"/>
        <end position="408"/>
    </location>
</feature>
<keyword evidence="5" id="KW-1185">Reference proteome</keyword>
<evidence type="ECO:0000256" key="1">
    <source>
        <dbReference type="ARBA" id="ARBA00004123"/>
    </source>
</evidence>
<dbReference type="CDD" id="cd20406">
    <property type="entry name" value="Tudor_Agenet_AtDUF_rpt2_4"/>
    <property type="match status" value="1"/>
</dbReference>
<comment type="caution">
    <text evidence="4">The sequence shown here is derived from an EMBL/GenBank/DDBJ whole genome shotgun (WGS) entry which is preliminary data.</text>
</comment>
<organism evidence="4 5">
    <name type="scientific">Tetracentron sinense</name>
    <name type="common">Spur-leaf</name>
    <dbReference type="NCBI Taxonomy" id="13715"/>
    <lineage>
        <taxon>Eukaryota</taxon>
        <taxon>Viridiplantae</taxon>
        <taxon>Streptophyta</taxon>
        <taxon>Embryophyta</taxon>
        <taxon>Tracheophyta</taxon>
        <taxon>Spermatophyta</taxon>
        <taxon>Magnoliopsida</taxon>
        <taxon>Trochodendrales</taxon>
        <taxon>Trochodendraceae</taxon>
        <taxon>Tetracentron</taxon>
    </lineage>
</organism>
<sequence>MRFKKGSKVEVLSKKEVPSGSWRSAEIISGNGHNYSVRCNFPMGTTSDAIVERVSRKAIRPCPPPVEGAESWVPGDVVEMFDSDSWKMATVLKVMDGNYFLVRLLGSSLEYRVHKSDLRVRQFWQDDKWVIVGEGFGNCEDWKSNILSTSKCYQKLSFQVPEADTRMKLCAGDDCFPVANNIAFQEFHMVSSRTLKRGSSHLEAYAGAARKIRVIEKESRRHQQIGQGRPSAPLKKVDAVASPGEMLGEKYMHASCNNITGFSEMDMERGKKADGGVEFFLARSIEPNGADSCACSVGSCSSNSNSPYKLHCRSLTDPIQDTGSHFSDAESCCGLEYVEEKCPLSTKGELATEIHKLELNAYRCTMEALYASGPLSWEREALVTNLRLTLRISNDEHLMELRNLVSFC</sequence>
<keyword evidence="2" id="KW-0539">Nucleus</keyword>
<comment type="subcellular location">
    <subcellularLocation>
        <location evidence="1">Nucleus</location>
    </subcellularLocation>
</comment>
<evidence type="ECO:0000313" key="5">
    <source>
        <dbReference type="Proteomes" id="UP000655225"/>
    </source>
</evidence>
<dbReference type="PANTHER" id="PTHR31917">
    <property type="entry name" value="AGENET DOMAIN-CONTAINING PROTEIN-RELATED"/>
    <property type="match status" value="1"/>
</dbReference>
<dbReference type="Pfam" id="PF05641">
    <property type="entry name" value="Agenet"/>
    <property type="match status" value="1"/>
</dbReference>
<proteinExistence type="predicted"/>
<dbReference type="PANTHER" id="PTHR31917:SF5">
    <property type="entry name" value="OS02G0204500 PROTEIN"/>
    <property type="match status" value="1"/>
</dbReference>
<gene>
    <name evidence="4" type="ORF">HHK36_013995</name>
</gene>
<evidence type="ECO:0000313" key="4">
    <source>
        <dbReference type="EMBL" id="KAF8400695.1"/>
    </source>
</evidence>
<dbReference type="GO" id="GO:0005634">
    <property type="term" value="C:nucleus"/>
    <property type="evidence" value="ECO:0007669"/>
    <property type="project" value="UniProtKB-SubCell"/>
</dbReference>
<dbReference type="Gene3D" id="1.10.1240.40">
    <property type="entry name" value="ENT domain"/>
    <property type="match status" value="1"/>
</dbReference>
<dbReference type="InterPro" id="IPR036142">
    <property type="entry name" value="ENT_dom-like_sf"/>
</dbReference>
<dbReference type="SMART" id="SM00743">
    <property type="entry name" value="Agenet"/>
    <property type="match status" value="2"/>
</dbReference>
<evidence type="ECO:0000256" key="2">
    <source>
        <dbReference type="ARBA" id="ARBA00023242"/>
    </source>
</evidence>
<dbReference type="PROSITE" id="PS51138">
    <property type="entry name" value="ENT"/>
    <property type="match status" value="1"/>
</dbReference>
<reference evidence="4 5" key="1">
    <citation type="submission" date="2020-04" db="EMBL/GenBank/DDBJ databases">
        <title>Plant Genome Project.</title>
        <authorList>
            <person name="Zhang R.-G."/>
        </authorList>
    </citation>
    <scope>NUCLEOTIDE SEQUENCE [LARGE SCALE GENOMIC DNA]</scope>
    <source>
        <strain evidence="4">YNK0</strain>
        <tissue evidence="4">Leaf</tissue>
    </source>
</reference>